<dbReference type="RefSeq" id="XP_027611987.1">
    <property type="nucleotide sequence ID" value="XM_027756186.1"/>
</dbReference>
<evidence type="ECO:0000256" key="5">
    <source>
        <dbReference type="ARBA" id="ARBA00023163"/>
    </source>
</evidence>
<dbReference type="GO" id="GO:0003677">
    <property type="term" value="F:DNA binding"/>
    <property type="evidence" value="ECO:0007669"/>
    <property type="project" value="UniProtKB-KW"/>
</dbReference>
<dbReference type="PANTHER" id="PTHR13215">
    <property type="entry name" value="RNA POLYMERASE II TRANSCRIPTIONAL COACTIVATOR"/>
    <property type="match status" value="1"/>
</dbReference>
<evidence type="ECO:0000256" key="3">
    <source>
        <dbReference type="ARBA" id="ARBA00023015"/>
    </source>
</evidence>
<dbReference type="Proteomes" id="UP000287166">
    <property type="component" value="Unassembled WGS sequence"/>
</dbReference>
<evidence type="ECO:0000313" key="9">
    <source>
        <dbReference type="EMBL" id="GBE81074.1"/>
    </source>
</evidence>
<keyword evidence="6" id="KW-0539">Nucleus</keyword>
<gene>
    <name evidence="9" type="ORF">SCP_0307990</name>
</gene>
<dbReference type="InParanoid" id="A0A401GFV5"/>
<keyword evidence="10" id="KW-1185">Reference proteome</keyword>
<reference evidence="9 10" key="1">
    <citation type="journal article" date="2018" name="Sci. Rep.">
        <title>Genome sequence of the cauliflower mushroom Sparassis crispa (Hanabiratake) and its association with beneficial usage.</title>
        <authorList>
            <person name="Kiyama R."/>
            <person name="Furutani Y."/>
            <person name="Kawaguchi K."/>
            <person name="Nakanishi T."/>
        </authorList>
    </citation>
    <scope>NUCLEOTIDE SEQUENCE [LARGE SCALE GENOMIC DNA]</scope>
</reference>
<sequence length="167" mass="18617">MPKRKADTASDDEQQADEAWSDSEVERPLKHARVPKARQSKKVPRDSADEEEEEQPKKAKPKAPKKPTEKSKTSAKKGASSNTADTKDLGTSVLVNGDGDRFIDLGKKRRATVRTFKGTIFLDIREYYGQEGDEQPGKKGVTLQQEQWESLKNNGDSIDALFARANK</sequence>
<dbReference type="GO" id="GO:0003713">
    <property type="term" value="F:transcription coactivator activity"/>
    <property type="evidence" value="ECO:0007669"/>
    <property type="project" value="InterPro"/>
</dbReference>
<keyword evidence="5" id="KW-0804">Transcription</keyword>
<dbReference type="EMBL" id="BFAD01000003">
    <property type="protein sequence ID" value="GBE81074.1"/>
    <property type="molecule type" value="Genomic_DNA"/>
</dbReference>
<dbReference type="Pfam" id="PF02229">
    <property type="entry name" value="PC4"/>
    <property type="match status" value="1"/>
</dbReference>
<dbReference type="GeneID" id="38777991"/>
<feature type="compositionally biased region" description="Acidic residues" evidence="7">
    <location>
        <begin position="9"/>
        <end position="23"/>
    </location>
</feature>
<feature type="region of interest" description="Disordered" evidence="7">
    <location>
        <begin position="1"/>
        <end position="100"/>
    </location>
</feature>
<organism evidence="9 10">
    <name type="scientific">Sparassis crispa</name>
    <dbReference type="NCBI Taxonomy" id="139825"/>
    <lineage>
        <taxon>Eukaryota</taxon>
        <taxon>Fungi</taxon>
        <taxon>Dikarya</taxon>
        <taxon>Basidiomycota</taxon>
        <taxon>Agaricomycotina</taxon>
        <taxon>Agaricomycetes</taxon>
        <taxon>Polyporales</taxon>
        <taxon>Sparassidaceae</taxon>
        <taxon>Sparassis</taxon>
    </lineage>
</organism>
<dbReference type="AlphaFoldDB" id="A0A401GFV5"/>
<name>A0A401GFV5_9APHY</name>
<proteinExistence type="inferred from homology"/>
<dbReference type="InterPro" id="IPR003173">
    <property type="entry name" value="PC4_C"/>
</dbReference>
<evidence type="ECO:0000313" key="10">
    <source>
        <dbReference type="Proteomes" id="UP000287166"/>
    </source>
</evidence>
<dbReference type="OrthoDB" id="2505440at2759"/>
<protein>
    <recommendedName>
        <fullName evidence="8">Transcriptional coactivator p15 (PC4) C-terminal domain-containing protein</fullName>
    </recommendedName>
</protein>
<comment type="similarity">
    <text evidence="2">Belongs to the transcriptional coactivator PC4 family.</text>
</comment>
<keyword evidence="3" id="KW-0805">Transcription regulation</keyword>
<comment type="caution">
    <text evidence="9">The sequence shown here is derived from an EMBL/GenBank/DDBJ whole genome shotgun (WGS) entry which is preliminary data.</text>
</comment>
<dbReference type="GO" id="GO:0060261">
    <property type="term" value="P:positive regulation of transcription initiation by RNA polymerase II"/>
    <property type="evidence" value="ECO:0007669"/>
    <property type="project" value="InterPro"/>
</dbReference>
<evidence type="ECO:0000256" key="6">
    <source>
        <dbReference type="ARBA" id="ARBA00023242"/>
    </source>
</evidence>
<dbReference type="InterPro" id="IPR045125">
    <property type="entry name" value="Sub1/Tcp4-like"/>
</dbReference>
<feature type="domain" description="Transcriptional coactivator p15 (PC4) C-terminal" evidence="8">
    <location>
        <begin position="104"/>
        <end position="154"/>
    </location>
</feature>
<evidence type="ECO:0000256" key="4">
    <source>
        <dbReference type="ARBA" id="ARBA00023125"/>
    </source>
</evidence>
<dbReference type="SUPFAM" id="SSF54447">
    <property type="entry name" value="ssDNA-binding transcriptional regulator domain"/>
    <property type="match status" value="1"/>
</dbReference>
<evidence type="ECO:0000256" key="1">
    <source>
        <dbReference type="ARBA" id="ARBA00004123"/>
    </source>
</evidence>
<feature type="compositionally biased region" description="Basic residues" evidence="7">
    <location>
        <begin position="30"/>
        <end position="42"/>
    </location>
</feature>
<dbReference type="GO" id="GO:0005634">
    <property type="term" value="C:nucleus"/>
    <property type="evidence" value="ECO:0007669"/>
    <property type="project" value="UniProtKB-SubCell"/>
</dbReference>
<evidence type="ECO:0000256" key="7">
    <source>
        <dbReference type="SAM" id="MobiDB-lite"/>
    </source>
</evidence>
<dbReference type="Gene3D" id="2.30.31.10">
    <property type="entry name" value="Transcriptional Coactivator Pc4, Chain A"/>
    <property type="match status" value="1"/>
</dbReference>
<dbReference type="STRING" id="139825.A0A401GFV5"/>
<dbReference type="InterPro" id="IPR009044">
    <property type="entry name" value="ssDNA-bd_transcriptional_reg"/>
</dbReference>
<accession>A0A401GFV5</accession>
<evidence type="ECO:0000259" key="8">
    <source>
        <dbReference type="Pfam" id="PF02229"/>
    </source>
</evidence>
<evidence type="ECO:0000256" key="2">
    <source>
        <dbReference type="ARBA" id="ARBA00009001"/>
    </source>
</evidence>
<keyword evidence="4" id="KW-0238">DNA-binding</keyword>
<comment type="subcellular location">
    <subcellularLocation>
        <location evidence="1">Nucleus</location>
    </subcellularLocation>
</comment>